<protein>
    <recommendedName>
        <fullName evidence="12">Phosphatidylserine synthase</fullName>
        <ecNumber evidence="12">2.7.8.29</ecNumber>
    </recommendedName>
    <alternativeName>
        <fullName evidence="12">Serine-exchange enzyme</fullName>
    </alternativeName>
</protein>
<organism evidence="13 14">
    <name type="scientific">Trichuris muris</name>
    <name type="common">Mouse whipworm</name>
    <dbReference type="NCBI Taxonomy" id="70415"/>
    <lineage>
        <taxon>Eukaryota</taxon>
        <taxon>Metazoa</taxon>
        <taxon>Ecdysozoa</taxon>
        <taxon>Nematoda</taxon>
        <taxon>Enoplea</taxon>
        <taxon>Dorylaimia</taxon>
        <taxon>Trichinellida</taxon>
        <taxon>Trichuridae</taxon>
        <taxon>Trichuris</taxon>
    </lineage>
</organism>
<dbReference type="Proteomes" id="UP000046395">
    <property type="component" value="Unassembled WGS sequence"/>
</dbReference>
<feature type="transmembrane region" description="Helical" evidence="12">
    <location>
        <begin position="274"/>
        <end position="297"/>
    </location>
</feature>
<keyword evidence="9 12" id="KW-0443">Lipid metabolism</keyword>
<evidence type="ECO:0000256" key="3">
    <source>
        <dbReference type="ARBA" id="ARBA00005189"/>
    </source>
</evidence>
<dbReference type="GO" id="GO:0106245">
    <property type="term" value="F:L-serine-phosphatidylethanolamine phosphatidyltransferase activity"/>
    <property type="evidence" value="ECO:0007669"/>
    <property type="project" value="UniProtKB-UniRule"/>
</dbReference>
<feature type="transmembrane region" description="Helical" evidence="12">
    <location>
        <begin position="131"/>
        <end position="150"/>
    </location>
</feature>
<dbReference type="EC" id="2.7.8.29" evidence="12"/>
<feature type="transmembrane region" description="Helical" evidence="12">
    <location>
        <begin position="442"/>
        <end position="467"/>
    </location>
</feature>
<evidence type="ECO:0000256" key="5">
    <source>
        <dbReference type="ARBA" id="ARBA00022679"/>
    </source>
</evidence>
<dbReference type="InterPro" id="IPR004277">
    <property type="entry name" value="PSS"/>
</dbReference>
<keyword evidence="12" id="KW-0594">Phospholipid biosynthesis</keyword>
<comment type="catalytic activity">
    <reaction evidence="12">
        <text>a 1,2-diacyl-sn-glycero-3-phosphoethanolamine + L-serine = a 1,2-diacyl-sn-glycero-3-phospho-L-serine + ethanolamine</text>
        <dbReference type="Rhea" id="RHEA:27606"/>
        <dbReference type="ChEBI" id="CHEBI:33384"/>
        <dbReference type="ChEBI" id="CHEBI:57262"/>
        <dbReference type="ChEBI" id="CHEBI:57603"/>
        <dbReference type="ChEBI" id="CHEBI:64612"/>
        <dbReference type="EC" id="2.7.8.29"/>
    </reaction>
</comment>
<comment type="pathway">
    <text evidence="2 12">Phospholipid metabolism; phosphatidylserine biosynthesis.</text>
</comment>
<keyword evidence="6 12" id="KW-0812">Transmembrane</keyword>
<evidence type="ECO:0000256" key="12">
    <source>
        <dbReference type="RuleBase" id="RU368094"/>
    </source>
</evidence>
<proteinExistence type="inferred from homology"/>
<evidence type="ECO:0000313" key="14">
    <source>
        <dbReference type="WBParaSite" id="TMUE_3000012534.1"/>
    </source>
</evidence>
<feature type="transmembrane region" description="Helical" evidence="12">
    <location>
        <begin position="98"/>
        <end position="119"/>
    </location>
</feature>
<evidence type="ECO:0000256" key="4">
    <source>
        <dbReference type="ARBA" id="ARBA00008671"/>
    </source>
</evidence>
<dbReference type="PANTHER" id="PTHR15362:SF15">
    <property type="entry name" value="PHOSPHATIDYLSERINE SYNTHASE 1"/>
    <property type="match status" value="1"/>
</dbReference>
<dbReference type="GO" id="GO:0005789">
    <property type="term" value="C:endoplasmic reticulum membrane"/>
    <property type="evidence" value="ECO:0007669"/>
    <property type="project" value="UniProtKB-SubCell"/>
</dbReference>
<keyword evidence="8 12" id="KW-1133">Transmembrane helix</keyword>
<reference evidence="14" key="1">
    <citation type="submission" date="2019-12" db="UniProtKB">
        <authorList>
            <consortium name="WormBaseParasite"/>
        </authorList>
    </citation>
    <scope>IDENTIFICATION</scope>
</reference>
<comment type="pathway">
    <text evidence="3">Lipid metabolism.</text>
</comment>
<dbReference type="GO" id="GO:0006659">
    <property type="term" value="P:phosphatidylserine biosynthetic process"/>
    <property type="evidence" value="ECO:0007669"/>
    <property type="project" value="UniProtKB-UniRule"/>
</dbReference>
<keyword evidence="10 12" id="KW-0472">Membrane</keyword>
<evidence type="ECO:0000256" key="2">
    <source>
        <dbReference type="ARBA" id="ARBA00004916"/>
    </source>
</evidence>
<dbReference type="UniPathway" id="UPA00948"/>
<feature type="transmembrane region" description="Helical" evidence="12">
    <location>
        <begin position="162"/>
        <end position="182"/>
    </location>
</feature>
<dbReference type="AlphaFoldDB" id="A0A5S6QZL9"/>
<evidence type="ECO:0000256" key="11">
    <source>
        <dbReference type="ARBA" id="ARBA00023264"/>
    </source>
</evidence>
<dbReference type="Pfam" id="PF03034">
    <property type="entry name" value="PSS"/>
    <property type="match status" value="1"/>
</dbReference>
<evidence type="ECO:0000256" key="8">
    <source>
        <dbReference type="ARBA" id="ARBA00022989"/>
    </source>
</evidence>
<comment type="subcellular location">
    <subcellularLocation>
        <location evidence="1 12">Endoplasmic reticulum membrane</location>
        <topology evidence="1 12">Multi-pass membrane protein</topology>
    </subcellularLocation>
</comment>
<name>A0A5S6QZL9_TRIMR</name>
<keyword evidence="7 12" id="KW-0256">Endoplasmic reticulum</keyword>
<keyword evidence="5 12" id="KW-0808">Transferase</keyword>
<feature type="transmembrane region" description="Helical" evidence="12">
    <location>
        <begin position="380"/>
        <end position="399"/>
    </location>
</feature>
<sequence length="516" mass="59626">MGPSAHLTTVFGLIVPANQDELFCLYFNRHQLEGYVGLTSFISIKRQTLAVIDRLLSAAVDSANSRPRLTMSMARQPYSGVQFVTINERPVDDISIEFFYKPHTLTALAAVVLLLLYNAFTRSDQSYQDNIWMGLKVVLSTFLVISMISFPNGPFTRPHPVIWRVVFGLSVFYLLSLQFLLFQSFADVKAILRWWDPVRLSRLQLEEKAYAVNCSQVDLARIWSDLDVFALGHFLGWAMKALLIRHSIICWYTSVTWEITEIFFTHLLPNFRECWWDAIVLDVLLCNGLGIWFGMFICRKLEMRHYHWESIKNIRGTGGKLKRAVLQLTPASWTKIQWMGPQFTLKRVMQVWLLVVIWQVTELNTFFIKHIFAIDTRHPLVYFRLTIICLITAPAIRQYYTYITDPDCKRLGTQCWVFCAVTLTEAILCVKFSRQLFAQTQLLSLCIWLVILLLGTVLCVYLCTVIARRAGITKEVTINGLVSKHYVDSSDENIIVYESNAKEKGRKLRRRQTVSN</sequence>
<comment type="similarity">
    <text evidence="4 12">Belongs to the phosphatidyl serine synthase family.</text>
</comment>
<comment type="function">
    <text evidence="12">Catalyzes a base-exchange reaction in which the polar head group of phosphatidylethanolamine (PE) is replaced by L-serine.</text>
</comment>
<keyword evidence="12" id="KW-0444">Lipid biosynthesis</keyword>
<comment type="caution">
    <text evidence="12">Lacks conserved residue(s) required for the propagation of feature annotation.</text>
</comment>
<evidence type="ECO:0000256" key="10">
    <source>
        <dbReference type="ARBA" id="ARBA00023136"/>
    </source>
</evidence>
<evidence type="ECO:0000256" key="6">
    <source>
        <dbReference type="ARBA" id="ARBA00022692"/>
    </source>
</evidence>
<evidence type="ECO:0000256" key="1">
    <source>
        <dbReference type="ARBA" id="ARBA00004477"/>
    </source>
</evidence>
<accession>A0A5S6QZL9</accession>
<keyword evidence="11 12" id="KW-1208">Phospholipid metabolism</keyword>
<keyword evidence="13" id="KW-1185">Reference proteome</keyword>
<evidence type="ECO:0000256" key="9">
    <source>
        <dbReference type="ARBA" id="ARBA00023098"/>
    </source>
</evidence>
<evidence type="ECO:0000256" key="7">
    <source>
        <dbReference type="ARBA" id="ARBA00022824"/>
    </source>
</evidence>
<evidence type="ECO:0000313" key="13">
    <source>
        <dbReference type="Proteomes" id="UP000046395"/>
    </source>
</evidence>
<dbReference type="WBParaSite" id="TMUE_3000012534.1">
    <property type="protein sequence ID" value="TMUE_3000012534.1"/>
    <property type="gene ID" value="WBGene00288468"/>
</dbReference>
<dbReference type="STRING" id="70415.A0A5S6QZL9"/>
<dbReference type="PANTHER" id="PTHR15362">
    <property type="entry name" value="PHOSPHATIDYLINOSITOL SYNTHASE"/>
    <property type="match status" value="1"/>
</dbReference>